<evidence type="ECO:0000256" key="14">
    <source>
        <dbReference type="ARBA" id="ARBA00047899"/>
    </source>
</evidence>
<dbReference type="InterPro" id="IPR017441">
    <property type="entry name" value="Protein_kinase_ATP_BS"/>
</dbReference>
<keyword evidence="8 20" id="KW-0418">Kinase</keyword>
<dbReference type="InterPro" id="IPR008271">
    <property type="entry name" value="Ser/Thr_kinase_AS"/>
</dbReference>
<evidence type="ECO:0000256" key="16">
    <source>
        <dbReference type="PROSITE-ProRule" id="PRU10141"/>
    </source>
</evidence>
<dbReference type="CDD" id="cd14066">
    <property type="entry name" value="STKc_IRAK"/>
    <property type="match status" value="1"/>
</dbReference>
<keyword evidence="11 17" id="KW-0472">Membrane</keyword>
<dbReference type="PANTHER" id="PTHR47989:SF62">
    <property type="entry name" value="OS05G0423500 PROTEIN"/>
    <property type="match status" value="1"/>
</dbReference>
<dbReference type="Gene3D" id="1.10.510.10">
    <property type="entry name" value="Transferase(Phosphotransferase) domain 1"/>
    <property type="match status" value="1"/>
</dbReference>
<evidence type="ECO:0000256" key="8">
    <source>
        <dbReference type="ARBA" id="ARBA00022777"/>
    </source>
</evidence>
<evidence type="ECO:0000256" key="3">
    <source>
        <dbReference type="ARBA" id="ARBA00022527"/>
    </source>
</evidence>
<dbReference type="InterPro" id="IPR011009">
    <property type="entry name" value="Kinase-like_dom_sf"/>
</dbReference>
<dbReference type="GO" id="GO:0004674">
    <property type="term" value="F:protein serine/threonine kinase activity"/>
    <property type="evidence" value="ECO:0007669"/>
    <property type="project" value="UniProtKB-KW"/>
</dbReference>
<dbReference type="Pfam" id="PF00069">
    <property type="entry name" value="Pkinase"/>
    <property type="match status" value="1"/>
</dbReference>
<feature type="binding site" evidence="16">
    <location>
        <position position="351"/>
    </location>
    <ligand>
        <name>ATP</name>
        <dbReference type="ChEBI" id="CHEBI:30616"/>
    </ligand>
</feature>
<dbReference type="Proteomes" id="UP000593562">
    <property type="component" value="Unassembled WGS sequence"/>
</dbReference>
<evidence type="ECO:0000256" key="4">
    <source>
        <dbReference type="ARBA" id="ARBA00022679"/>
    </source>
</evidence>
<dbReference type="InterPro" id="IPR000719">
    <property type="entry name" value="Prot_kinase_dom"/>
</dbReference>
<dbReference type="PROSITE" id="PS50011">
    <property type="entry name" value="PROTEIN_KINASE_DOM"/>
    <property type="match status" value="1"/>
</dbReference>
<keyword evidence="3" id="KW-0723">Serine/threonine-protein kinase</keyword>
<evidence type="ECO:0000313" key="21">
    <source>
        <dbReference type="Proteomes" id="UP000593562"/>
    </source>
</evidence>
<dbReference type="SMART" id="SM00220">
    <property type="entry name" value="S_TKc"/>
    <property type="match status" value="1"/>
</dbReference>
<name>A0A7J7CZG6_TRIWF</name>
<keyword evidence="21" id="KW-1185">Reference proteome</keyword>
<dbReference type="PANTHER" id="PTHR47989">
    <property type="entry name" value="OS01G0750732 PROTEIN"/>
    <property type="match status" value="1"/>
</dbReference>
<comment type="catalytic activity">
    <reaction evidence="15">
        <text>L-seryl-[protein] + ATP = O-phospho-L-seryl-[protein] + ADP + H(+)</text>
        <dbReference type="Rhea" id="RHEA:17989"/>
        <dbReference type="Rhea" id="RHEA-COMP:9863"/>
        <dbReference type="Rhea" id="RHEA-COMP:11604"/>
        <dbReference type="ChEBI" id="CHEBI:15378"/>
        <dbReference type="ChEBI" id="CHEBI:29999"/>
        <dbReference type="ChEBI" id="CHEBI:30616"/>
        <dbReference type="ChEBI" id="CHEBI:83421"/>
        <dbReference type="ChEBI" id="CHEBI:456216"/>
        <dbReference type="EC" id="2.7.11.1"/>
    </reaction>
</comment>
<protein>
    <recommendedName>
        <fullName evidence="2">non-specific serine/threonine protein kinase</fullName>
        <ecNumber evidence="2">2.7.11.1</ecNumber>
    </recommendedName>
</protein>
<dbReference type="GO" id="GO:0005524">
    <property type="term" value="F:ATP binding"/>
    <property type="evidence" value="ECO:0007669"/>
    <property type="project" value="UniProtKB-UniRule"/>
</dbReference>
<evidence type="ECO:0000256" key="11">
    <source>
        <dbReference type="ARBA" id="ARBA00023136"/>
    </source>
</evidence>
<feature type="chain" id="PRO_5029501662" description="non-specific serine/threonine protein kinase" evidence="18">
    <location>
        <begin position="25"/>
        <end position="647"/>
    </location>
</feature>
<dbReference type="AlphaFoldDB" id="A0A7J7CZG6"/>
<comment type="caution">
    <text evidence="20">The sequence shown here is derived from an EMBL/GenBank/DDBJ whole genome shotgun (WGS) entry which is preliminary data.</text>
</comment>
<comment type="catalytic activity">
    <reaction evidence="14">
        <text>L-threonyl-[protein] + ATP = O-phospho-L-threonyl-[protein] + ADP + H(+)</text>
        <dbReference type="Rhea" id="RHEA:46608"/>
        <dbReference type="Rhea" id="RHEA-COMP:11060"/>
        <dbReference type="Rhea" id="RHEA-COMP:11605"/>
        <dbReference type="ChEBI" id="CHEBI:15378"/>
        <dbReference type="ChEBI" id="CHEBI:30013"/>
        <dbReference type="ChEBI" id="CHEBI:30616"/>
        <dbReference type="ChEBI" id="CHEBI:61977"/>
        <dbReference type="ChEBI" id="CHEBI:456216"/>
        <dbReference type="EC" id="2.7.11.1"/>
    </reaction>
</comment>
<evidence type="ECO:0000256" key="17">
    <source>
        <dbReference type="SAM" id="Phobius"/>
    </source>
</evidence>
<comment type="subcellular location">
    <subcellularLocation>
        <location evidence="1">Membrane</location>
        <topology evidence="1">Single-pass type I membrane protein</topology>
    </subcellularLocation>
</comment>
<accession>A0A7J7CZG6</accession>
<evidence type="ECO:0000256" key="12">
    <source>
        <dbReference type="ARBA" id="ARBA00023170"/>
    </source>
</evidence>
<evidence type="ECO:0000256" key="2">
    <source>
        <dbReference type="ARBA" id="ARBA00012513"/>
    </source>
</evidence>
<dbReference type="PROSITE" id="PS00107">
    <property type="entry name" value="PROTEIN_KINASE_ATP"/>
    <property type="match status" value="1"/>
</dbReference>
<keyword evidence="4" id="KW-0808">Transferase</keyword>
<feature type="transmembrane region" description="Helical" evidence="17">
    <location>
        <begin position="236"/>
        <end position="261"/>
    </location>
</feature>
<dbReference type="Pfam" id="PF19160">
    <property type="entry name" value="SPARK"/>
    <property type="match status" value="1"/>
</dbReference>
<keyword evidence="10 17" id="KW-1133">Transmembrane helix</keyword>
<keyword evidence="7 16" id="KW-0547">Nucleotide-binding</keyword>
<dbReference type="PROSITE" id="PS00108">
    <property type="entry name" value="PROTEIN_KINASE_ST"/>
    <property type="match status" value="1"/>
</dbReference>
<evidence type="ECO:0000256" key="10">
    <source>
        <dbReference type="ARBA" id="ARBA00022989"/>
    </source>
</evidence>
<keyword evidence="12 20" id="KW-0675">Receptor</keyword>
<evidence type="ECO:0000256" key="5">
    <source>
        <dbReference type="ARBA" id="ARBA00022692"/>
    </source>
</evidence>
<dbReference type="FunFam" id="3.30.200.20:FF:000390">
    <property type="entry name" value="probable LRR receptor-like serine/threonine-protein kinase RKF3"/>
    <property type="match status" value="1"/>
</dbReference>
<evidence type="ECO:0000256" key="15">
    <source>
        <dbReference type="ARBA" id="ARBA00048679"/>
    </source>
</evidence>
<proteinExistence type="predicted"/>
<sequence>MSISFIFFAFKLGFAALFCSFSTAYCLTNSNRNLSGETSCPLNFDLLREIVTGAPWRPSLTDVPSRCGHVIDGIRYVRSAYLQTNGYFFPPPATAPTCWDTYQNVVDELSPDFDIQTHCGYHPEWFWQGCGNITSREQFENRIPASEMDRMRLSCNQSLENSTKCESCTNILSSTGKMYLDGSGNWSAMDCSVYMFMYAAASVNQLGLTDQATTKCLLRLQFAIKSSVKKRHKVNLSGVVGGFMFGILVAFLTIWFVWTIFRKYGCKKNNLVEGEREKEKEKEKDNSVEEDETSLVFGHGLYSKSPNLVKFRIEEIKRATMNFSRCNIIGKGGYGNVYKGVLRDGTEVALKRFKNCSALGDANFEHELEIIASVRHVNLVALKGYCTATNPMEGHQRIIVCDLMHNGSLYDHLFETGQKKKKLSWPIRQKIALGTARGLCYLHYGVHPAIIHRDIKASNILLDETFEPKVADFGLAKFNNAAGMSHLSTRVAGTLGYVAPEYALYGKLTERSDVYSFGVLLLELLSGKKAFENNDGKPSLLADWAWSLVQQGKASDIIEKDMAELGISEVMEQYVYTATLCAHPILHARPTMDQIVNILEAETPTNPIPAAYLDSEPVSVGWSYMSSSSSINNDRPLISETMVDTEC</sequence>
<evidence type="ECO:0000256" key="7">
    <source>
        <dbReference type="ARBA" id="ARBA00022741"/>
    </source>
</evidence>
<dbReference type="EMBL" id="JAAARO010000012">
    <property type="protein sequence ID" value="KAF5739502.1"/>
    <property type="molecule type" value="Genomic_DNA"/>
</dbReference>
<dbReference type="FunFam" id="1.10.510.10:FF:000287">
    <property type="entry name" value="probable LRR receptor-like serine/threonine-protein kinase RKF3"/>
    <property type="match status" value="1"/>
</dbReference>
<reference evidence="20 21" key="1">
    <citation type="journal article" date="2020" name="Nat. Commun.">
        <title>Genome of Tripterygium wilfordii and identification of cytochrome P450 involved in triptolide biosynthesis.</title>
        <authorList>
            <person name="Tu L."/>
            <person name="Su P."/>
            <person name="Zhang Z."/>
            <person name="Gao L."/>
            <person name="Wang J."/>
            <person name="Hu T."/>
            <person name="Zhou J."/>
            <person name="Zhang Y."/>
            <person name="Zhao Y."/>
            <person name="Liu Y."/>
            <person name="Song Y."/>
            <person name="Tong Y."/>
            <person name="Lu Y."/>
            <person name="Yang J."/>
            <person name="Xu C."/>
            <person name="Jia M."/>
            <person name="Peters R.J."/>
            <person name="Huang L."/>
            <person name="Gao W."/>
        </authorList>
    </citation>
    <scope>NUCLEOTIDE SEQUENCE [LARGE SCALE GENOMIC DNA]</scope>
    <source>
        <strain evidence="21">cv. XIE 37</strain>
        <tissue evidence="20">Leaf</tissue>
    </source>
</reference>
<keyword evidence="9 16" id="KW-0067">ATP-binding</keyword>
<dbReference type="EC" id="2.7.11.1" evidence="2"/>
<dbReference type="InParanoid" id="A0A7J7CZG6"/>
<evidence type="ECO:0000259" key="19">
    <source>
        <dbReference type="PROSITE" id="PS50011"/>
    </source>
</evidence>
<evidence type="ECO:0000256" key="18">
    <source>
        <dbReference type="SAM" id="SignalP"/>
    </source>
</evidence>
<keyword evidence="13" id="KW-0325">Glycoprotein</keyword>
<dbReference type="SUPFAM" id="SSF56112">
    <property type="entry name" value="Protein kinase-like (PK-like)"/>
    <property type="match status" value="1"/>
</dbReference>
<dbReference type="Gene3D" id="3.30.200.20">
    <property type="entry name" value="Phosphorylase Kinase, domain 1"/>
    <property type="match status" value="1"/>
</dbReference>
<evidence type="ECO:0000256" key="9">
    <source>
        <dbReference type="ARBA" id="ARBA00022840"/>
    </source>
</evidence>
<feature type="domain" description="Protein kinase" evidence="19">
    <location>
        <begin position="323"/>
        <end position="613"/>
    </location>
</feature>
<dbReference type="GO" id="GO:0016020">
    <property type="term" value="C:membrane"/>
    <property type="evidence" value="ECO:0007669"/>
    <property type="project" value="UniProtKB-SubCell"/>
</dbReference>
<evidence type="ECO:0000256" key="1">
    <source>
        <dbReference type="ARBA" id="ARBA00004479"/>
    </source>
</evidence>
<evidence type="ECO:0000256" key="13">
    <source>
        <dbReference type="ARBA" id="ARBA00023180"/>
    </source>
</evidence>
<keyword evidence="6 18" id="KW-0732">Signal</keyword>
<keyword evidence="5 17" id="KW-0812">Transmembrane</keyword>
<dbReference type="InterPro" id="IPR043891">
    <property type="entry name" value="SPARK"/>
</dbReference>
<organism evidence="20 21">
    <name type="scientific">Tripterygium wilfordii</name>
    <name type="common">Thunder God vine</name>
    <dbReference type="NCBI Taxonomy" id="458696"/>
    <lineage>
        <taxon>Eukaryota</taxon>
        <taxon>Viridiplantae</taxon>
        <taxon>Streptophyta</taxon>
        <taxon>Embryophyta</taxon>
        <taxon>Tracheophyta</taxon>
        <taxon>Spermatophyta</taxon>
        <taxon>Magnoliopsida</taxon>
        <taxon>eudicotyledons</taxon>
        <taxon>Gunneridae</taxon>
        <taxon>Pentapetalae</taxon>
        <taxon>rosids</taxon>
        <taxon>fabids</taxon>
        <taxon>Celastrales</taxon>
        <taxon>Celastraceae</taxon>
        <taxon>Tripterygium</taxon>
    </lineage>
</organism>
<evidence type="ECO:0000256" key="6">
    <source>
        <dbReference type="ARBA" id="ARBA00022729"/>
    </source>
</evidence>
<dbReference type="OrthoDB" id="780646at2759"/>
<evidence type="ECO:0000313" key="20">
    <source>
        <dbReference type="EMBL" id="KAF5739502.1"/>
    </source>
</evidence>
<gene>
    <name evidence="20" type="ORF">HS088_TW12G00708</name>
</gene>
<feature type="signal peptide" evidence="18">
    <location>
        <begin position="1"/>
        <end position="24"/>
    </location>
</feature>